<feature type="compositionally biased region" description="Polar residues" evidence="1">
    <location>
        <begin position="443"/>
        <end position="465"/>
    </location>
</feature>
<feature type="compositionally biased region" description="Low complexity" evidence="1">
    <location>
        <begin position="766"/>
        <end position="792"/>
    </location>
</feature>
<feature type="compositionally biased region" description="Low complexity" evidence="1">
    <location>
        <begin position="805"/>
        <end position="825"/>
    </location>
</feature>
<feature type="compositionally biased region" description="Basic residues" evidence="1">
    <location>
        <begin position="717"/>
        <end position="732"/>
    </location>
</feature>
<sequence length="896" mass="96541">LFFMALPPPPLPQHPRELSTKLLKTETQLQNCSLPSTTKNLSYLHDGPNSRRTLGMSGCSACGFSPTSLYVDALPDIPAPNVASFYPFPCRQTPGTWRLTPALHWPEEGEASPMTSFAMRRHAKMKPLRRAVSDIDLHALLPPHLHLIDFEKEKHLKDEATPEASARLRPSSALPSVRTPFEGRPNDEAKRSANITSRSTPARAEAVYKARGEAEARAHLWETFAMASPKGAHLKQFRRAAVCEDRDALPQKAKDMIEHQAQMMDLLFAECEDKEEGVEENDEDERGEPVPASSHTSSVRIQQQDTPGGQSSVSLGGQTDRQTQFQSQATETTPRLSRKATSAAKALLLTDDEEDEEDYGEEEEAEGKESNRGEAEEQQLPPPQKEDEIPEAQTSPSASPSAPFKQIVVQGSSFQLLCVMEEDTSDHPSVPPQSGQGAEHTGEPSNQTAQQKGESRGHVNNQSGLLLTGEPDTRQADPNAALGAAVPPPSSPPLPPSSCASPPGSHFEPMFLKSLSPPSHSSPPIVPLHSEVSKETRGGSTEGNLPPPSKVSSSVAYGRAPLAHTDPHRDRTSSLPVFSMEARGSPKSLTSRRVRFSHGSREALGVSESCSEAPSGWHMESQTAQGEPHQASRASPHIAHEEESRRKGEEDVTAKTRNAPGPSRRHRNRPEVSVETVEDRERERQPFSLPPKGQSFKRGERGNTGEGNFKTASGHAGRARTAARRPQSKSGKRPGSATSAGRPPATLREEKAVTGTLSVHVMPTLFGFSSFGPSASSSRGRRPLSGPRVGTQVGSGGRGERGNRRPQQPSGGAGGPQAAPVEAPGLAITAVGGVEGDGVPNRTPSAASLRRERLEEDMWDALQRAKTEAKQGVFASRMIGVSLQGASITNFVRAYR</sequence>
<evidence type="ECO:0000256" key="1">
    <source>
        <dbReference type="SAM" id="MobiDB-lite"/>
    </source>
</evidence>
<feature type="compositionally biased region" description="Low complexity" evidence="1">
    <location>
        <begin position="339"/>
        <end position="349"/>
    </location>
</feature>
<feature type="compositionally biased region" description="Basic and acidic residues" evidence="1">
    <location>
        <begin position="669"/>
        <end position="685"/>
    </location>
</feature>
<feature type="compositionally biased region" description="Acidic residues" evidence="1">
    <location>
        <begin position="350"/>
        <end position="366"/>
    </location>
</feature>
<feature type="non-terminal residue" evidence="2">
    <location>
        <position position="1"/>
    </location>
</feature>
<proteinExistence type="predicted"/>
<organism evidence="2">
    <name type="scientific">Chromera velia CCMP2878</name>
    <dbReference type="NCBI Taxonomy" id="1169474"/>
    <lineage>
        <taxon>Eukaryota</taxon>
        <taxon>Sar</taxon>
        <taxon>Alveolata</taxon>
        <taxon>Colpodellida</taxon>
        <taxon>Chromeraceae</taxon>
        <taxon>Chromera</taxon>
    </lineage>
</organism>
<dbReference type="EMBL" id="CDMZ01005824">
    <property type="protein sequence ID" value="CEM54857.1"/>
    <property type="molecule type" value="Genomic_DNA"/>
</dbReference>
<feature type="compositionally biased region" description="Polar residues" evidence="1">
    <location>
        <begin position="293"/>
        <end position="334"/>
    </location>
</feature>
<accession>A0A0G4ICR0</accession>
<feature type="compositionally biased region" description="Acidic residues" evidence="1">
    <location>
        <begin position="274"/>
        <end position="286"/>
    </location>
</feature>
<name>A0A0G4ICR0_9ALVE</name>
<feature type="region of interest" description="Disordered" evidence="1">
    <location>
        <begin position="274"/>
        <end position="753"/>
    </location>
</feature>
<protein>
    <submittedName>
        <fullName evidence="2">Uncharacterized protein</fullName>
    </submittedName>
</protein>
<feature type="compositionally biased region" description="Basic and acidic residues" evidence="1">
    <location>
        <begin position="638"/>
        <end position="654"/>
    </location>
</feature>
<dbReference type="AlphaFoldDB" id="A0A0G4ICR0"/>
<feature type="region of interest" description="Disordered" evidence="1">
    <location>
        <begin position="158"/>
        <end position="200"/>
    </location>
</feature>
<reference evidence="2" key="1">
    <citation type="submission" date="2014-11" db="EMBL/GenBank/DDBJ databases">
        <authorList>
            <person name="Otto D Thomas"/>
            <person name="Naeem Raeece"/>
        </authorList>
    </citation>
    <scope>NUCLEOTIDE SEQUENCE</scope>
</reference>
<gene>
    <name evidence="2" type="ORF">Cvel_13102</name>
</gene>
<evidence type="ECO:0000313" key="2">
    <source>
        <dbReference type="EMBL" id="CEM54857.1"/>
    </source>
</evidence>
<feature type="region of interest" description="Disordered" evidence="1">
    <location>
        <begin position="766"/>
        <end position="826"/>
    </location>
</feature>
<dbReference type="VEuPathDB" id="CryptoDB:Cvel_13102"/>
<feature type="compositionally biased region" description="Pro residues" evidence="1">
    <location>
        <begin position="486"/>
        <end position="496"/>
    </location>
</feature>